<evidence type="ECO:0000313" key="7">
    <source>
        <dbReference type="Proteomes" id="UP000305457"/>
    </source>
</evidence>
<dbReference type="AlphaFoldDB" id="A0A5B7XWM0"/>
<keyword evidence="3" id="KW-0720">Serine protease</keyword>
<feature type="signal peptide" evidence="4">
    <location>
        <begin position="1"/>
        <end position="25"/>
    </location>
</feature>
<evidence type="ECO:0000259" key="5">
    <source>
        <dbReference type="Pfam" id="PF00082"/>
    </source>
</evidence>
<dbReference type="Gene3D" id="3.40.50.200">
    <property type="entry name" value="Peptidase S8/S53 domain"/>
    <property type="match status" value="1"/>
</dbReference>
<dbReference type="GO" id="GO:0004252">
    <property type="term" value="F:serine-type endopeptidase activity"/>
    <property type="evidence" value="ECO:0007669"/>
    <property type="project" value="InterPro"/>
</dbReference>
<protein>
    <submittedName>
        <fullName evidence="6">S8 family peptidase</fullName>
    </submittedName>
</protein>
<evidence type="ECO:0000256" key="4">
    <source>
        <dbReference type="SAM" id="SignalP"/>
    </source>
</evidence>
<dbReference type="Proteomes" id="UP000305457">
    <property type="component" value="Chromosome"/>
</dbReference>
<reference evidence="6 7" key="1">
    <citation type="submission" date="2019-06" db="EMBL/GenBank/DDBJ databases">
        <title>Mycoplasma sp. 2F1A isolated from ostrich.</title>
        <authorList>
            <person name="Spergser J."/>
        </authorList>
    </citation>
    <scope>NUCLEOTIDE SEQUENCE [LARGE SCALE GENOMIC DNA]</scope>
    <source>
        <strain evidence="6 7">2F1A</strain>
    </source>
</reference>
<dbReference type="InterPro" id="IPR036852">
    <property type="entry name" value="Peptidase_S8/S53_dom_sf"/>
</dbReference>
<sequence>MKINKIIKFLSLSTMVSFSAFQLSAIKTNYNDDNKNKPYWQFLDKYFKEMKVFDTIQKVNNNEINIIKNSNPGLNVGIIEIGNDKDNYENWMKNIRRGTKVGNINYLDFNDRWDSGIKKHGAVVTTIIGSDIGINRNAQIFYAKYNEEKLTEILETFAKNNVKLINCSFGTHAPFYYEWVNDKILNPIKSKNKGVMKPILDNYLNLLEKMAFIIDLVKWKNFDPGALEIEIKNSNVEFNELDLIENKYFALKKQREIFNKFILKHNATVIFSAGNSSQTNDEWYVKIKKKFEREWYPKNGLISHKQFINNLIDELTKIKMPELSVNELKNLQKFIEYIKTKFKPYVNNLLNDVRNFYFTFPDKTTGAESDWNKNFLISVYEKMKQWKDIDSLFLNNIITVGSVTYDKKPSDFSLYDSTNRGLNPFISSFGDFWDYNKGKKQVNISEFPKHLEKYGKEFIEDMNNMRGTSFSAPMITGLISLLQTQFAENISPNIIKVLLAHSSALVQQNNIDKKSGLALKIDGLQPNNSFNRTGFGLPNYEKMYELYATYKSNQNTYKHGIFHLNNINFTNYVQNNFSLKLLDNIRINNYDANNDNRFKYVLTASSKIFNFSDVLKKIKKIVEKQNNINKKKIIAFIDKIAEFEFENFNKNMIDIQAEVSEYNSYGSLLNKNSQSSTSFDSSTEKISIQLKTESEELSVNSSITFPQLNKILVNAQNILRKTLNNKEKLDECLNILINAYKEIIMEMEVTYASEIQNI</sequence>
<dbReference type="InterPro" id="IPR000209">
    <property type="entry name" value="Peptidase_S8/S53_dom"/>
</dbReference>
<name>A0A5B7XWM0_9MOLU</name>
<dbReference type="KEGG" id="mnh:FG904_02835"/>
<evidence type="ECO:0000313" key="6">
    <source>
        <dbReference type="EMBL" id="QCZ36924.1"/>
    </source>
</evidence>
<evidence type="ECO:0000256" key="3">
    <source>
        <dbReference type="ARBA" id="ARBA00022825"/>
    </source>
</evidence>
<dbReference type="PROSITE" id="PS00138">
    <property type="entry name" value="SUBTILASE_SER"/>
    <property type="match status" value="1"/>
</dbReference>
<dbReference type="Pfam" id="PF00082">
    <property type="entry name" value="Peptidase_S8"/>
    <property type="match status" value="1"/>
</dbReference>
<dbReference type="EMBL" id="CP040825">
    <property type="protein sequence ID" value="QCZ36924.1"/>
    <property type="molecule type" value="Genomic_DNA"/>
</dbReference>
<feature type="chain" id="PRO_5022970753" evidence="4">
    <location>
        <begin position="26"/>
        <end position="758"/>
    </location>
</feature>
<keyword evidence="2" id="KW-0378">Hydrolase</keyword>
<dbReference type="GO" id="GO:0006508">
    <property type="term" value="P:proteolysis"/>
    <property type="evidence" value="ECO:0007669"/>
    <property type="project" value="UniProtKB-KW"/>
</dbReference>
<accession>A0A5B7XWM0</accession>
<feature type="domain" description="Peptidase S8/S53" evidence="5">
    <location>
        <begin position="395"/>
        <end position="516"/>
    </location>
</feature>
<dbReference type="RefSeq" id="WP_139592404.1">
    <property type="nucleotide sequence ID" value="NZ_CP040825.1"/>
</dbReference>
<dbReference type="InterPro" id="IPR023828">
    <property type="entry name" value="Peptidase_S8_Ser-AS"/>
</dbReference>
<dbReference type="OrthoDB" id="397876at2"/>
<keyword evidence="4" id="KW-0732">Signal</keyword>
<keyword evidence="1" id="KW-0645">Protease</keyword>
<evidence type="ECO:0000256" key="1">
    <source>
        <dbReference type="ARBA" id="ARBA00022670"/>
    </source>
</evidence>
<dbReference type="SUPFAM" id="SSF52743">
    <property type="entry name" value="Subtilisin-like"/>
    <property type="match status" value="1"/>
</dbReference>
<evidence type="ECO:0000256" key="2">
    <source>
        <dbReference type="ARBA" id="ARBA00022801"/>
    </source>
</evidence>
<organism evidence="6 7">
    <name type="scientific">Mycoplasma nasistruthionis</name>
    <dbReference type="NCBI Taxonomy" id="353852"/>
    <lineage>
        <taxon>Bacteria</taxon>
        <taxon>Bacillati</taxon>
        <taxon>Mycoplasmatota</taxon>
        <taxon>Mollicutes</taxon>
        <taxon>Mycoplasmataceae</taxon>
        <taxon>Mycoplasma</taxon>
    </lineage>
</organism>
<gene>
    <name evidence="6" type="ORF">FG904_02835</name>
</gene>
<proteinExistence type="predicted"/>